<dbReference type="GO" id="GO:0046872">
    <property type="term" value="F:metal ion binding"/>
    <property type="evidence" value="ECO:0007669"/>
    <property type="project" value="UniProtKB-KW"/>
</dbReference>
<keyword evidence="5" id="KW-0378">Hydrolase</keyword>
<evidence type="ECO:0000256" key="4">
    <source>
        <dbReference type="ARBA" id="ARBA00022723"/>
    </source>
</evidence>
<dbReference type="InterPro" id="IPR011650">
    <property type="entry name" value="Peptidase_M20_dimer"/>
</dbReference>
<dbReference type="SUPFAM" id="SSF55031">
    <property type="entry name" value="Bacterial exopeptidase dimerisation domain"/>
    <property type="match status" value="1"/>
</dbReference>
<dbReference type="Proteomes" id="UP000198744">
    <property type="component" value="Unassembled WGS sequence"/>
</dbReference>
<dbReference type="AlphaFoldDB" id="A0A1H7XEV0"/>
<keyword evidence="4" id="KW-0479">Metal-binding</keyword>
<evidence type="ECO:0000256" key="2">
    <source>
        <dbReference type="ARBA" id="ARBA00001947"/>
    </source>
</evidence>
<dbReference type="InterPro" id="IPR010182">
    <property type="entry name" value="ArgE/DapE"/>
</dbReference>
<evidence type="ECO:0000256" key="6">
    <source>
        <dbReference type="ARBA" id="ARBA00022833"/>
    </source>
</evidence>
<comment type="cofactor">
    <cofactor evidence="1">
        <name>Co(2+)</name>
        <dbReference type="ChEBI" id="CHEBI:48828"/>
    </cofactor>
</comment>
<comment type="cofactor">
    <cofactor evidence="2">
        <name>Zn(2+)</name>
        <dbReference type="ChEBI" id="CHEBI:29105"/>
    </cofactor>
</comment>
<dbReference type="SUPFAM" id="SSF53187">
    <property type="entry name" value="Zn-dependent exopeptidases"/>
    <property type="match status" value="1"/>
</dbReference>
<dbReference type="EMBL" id="FOBS01000010">
    <property type="protein sequence ID" value="SEM31707.1"/>
    <property type="molecule type" value="Genomic_DNA"/>
</dbReference>
<keyword evidence="10" id="KW-1185">Reference proteome</keyword>
<comment type="similarity">
    <text evidence="3">Belongs to the peptidase M20A family.</text>
</comment>
<proteinExistence type="inferred from homology"/>
<sequence>MIDHNLFQAISRRIDAYEEEMIEMQRSLTGIPALSPDSGGEGEYEKARYLKAKLKEWGFQTIEEIDAPDSRVPSGVRPNVFVTLPGRNPDRTVWLLTHLDIVPPGELRFWDHDPYQVVVKDRLIFGRGTEDNQQDMVASIFAAKAFIEEGIQPESSIGLAFVADEETGSLFGLDSILKSPQNPFRNSDLIVVPDAGNEEGTLIEVAEKSILWLRFKTTGKQCHGSKPQLGRNALLAASHLIVKLTELYNLFSKRDVLFDPPVSTFEPTRKDANVPNINTIPGEDIFFMDCRVLPDYSLSEVLLEIKQMADAIQNQFGVEIEITSVQENEAAPPTSENAPVIHALKRAIADVYSLQAVPQGIGGGTVAAHFRKQGYPVAVWSKVGQRAHQPNECCSLDTMLGNAKVFAHLFLQT</sequence>
<dbReference type="InterPro" id="IPR036264">
    <property type="entry name" value="Bact_exopeptidase_dim_dom"/>
</dbReference>
<dbReference type="PANTHER" id="PTHR43808:SF32">
    <property type="entry name" value="ARGE_DAPE-RELATED DEACYLASE"/>
    <property type="match status" value="1"/>
</dbReference>
<dbReference type="STRING" id="43775.SAMN04489760_11052"/>
<gene>
    <name evidence="9" type="ORF">SAMN04489760_11052</name>
</gene>
<dbReference type="InterPro" id="IPR050072">
    <property type="entry name" value="Peptidase_M20A"/>
</dbReference>
<evidence type="ECO:0000256" key="5">
    <source>
        <dbReference type="ARBA" id="ARBA00022801"/>
    </source>
</evidence>
<dbReference type="InterPro" id="IPR002933">
    <property type="entry name" value="Peptidase_M20"/>
</dbReference>
<dbReference type="RefSeq" id="WP_093883281.1">
    <property type="nucleotide sequence ID" value="NZ_FOBS01000010.1"/>
</dbReference>
<keyword evidence="6" id="KW-0862">Zinc</keyword>
<evidence type="ECO:0000313" key="10">
    <source>
        <dbReference type="Proteomes" id="UP000198744"/>
    </source>
</evidence>
<reference evidence="9 10" key="1">
    <citation type="submission" date="2016-10" db="EMBL/GenBank/DDBJ databases">
        <authorList>
            <person name="de Groot N.N."/>
        </authorList>
    </citation>
    <scope>NUCLEOTIDE SEQUENCE [LARGE SCALE GENOMIC DNA]</scope>
    <source>
        <strain evidence="9 10">DSM 8423</strain>
    </source>
</reference>
<dbReference type="GO" id="GO:0016787">
    <property type="term" value="F:hydrolase activity"/>
    <property type="evidence" value="ECO:0007669"/>
    <property type="project" value="UniProtKB-KW"/>
</dbReference>
<dbReference type="Pfam" id="PF01546">
    <property type="entry name" value="Peptidase_M20"/>
    <property type="match status" value="1"/>
</dbReference>
<evidence type="ECO:0000259" key="8">
    <source>
        <dbReference type="Pfam" id="PF07687"/>
    </source>
</evidence>
<dbReference type="OrthoDB" id="5443984at2"/>
<keyword evidence="7" id="KW-0170">Cobalt</keyword>
<protein>
    <submittedName>
        <fullName evidence="9">Succinyl-diaminopimelate desuccinylase</fullName>
    </submittedName>
</protein>
<evidence type="ECO:0000313" key="9">
    <source>
        <dbReference type="EMBL" id="SEM31707.1"/>
    </source>
</evidence>
<dbReference type="PANTHER" id="PTHR43808">
    <property type="entry name" value="ACETYLORNITHINE DEACETYLASE"/>
    <property type="match status" value="1"/>
</dbReference>
<dbReference type="NCBIfam" id="TIGR01910">
    <property type="entry name" value="DapE-ArgE"/>
    <property type="match status" value="1"/>
</dbReference>
<name>A0A1H7XEV0_9BACT</name>
<evidence type="ECO:0000256" key="3">
    <source>
        <dbReference type="ARBA" id="ARBA00006247"/>
    </source>
</evidence>
<dbReference type="Gene3D" id="3.30.70.360">
    <property type="match status" value="1"/>
</dbReference>
<dbReference type="Pfam" id="PF07687">
    <property type="entry name" value="M20_dimer"/>
    <property type="match status" value="1"/>
</dbReference>
<dbReference type="NCBIfam" id="NF010589">
    <property type="entry name" value="PRK13983.1"/>
    <property type="match status" value="1"/>
</dbReference>
<feature type="domain" description="Peptidase M20 dimerisation" evidence="8">
    <location>
        <begin position="205"/>
        <end position="312"/>
    </location>
</feature>
<evidence type="ECO:0000256" key="1">
    <source>
        <dbReference type="ARBA" id="ARBA00001941"/>
    </source>
</evidence>
<dbReference type="Gene3D" id="3.40.630.10">
    <property type="entry name" value="Zn peptidases"/>
    <property type="match status" value="2"/>
</dbReference>
<accession>A0A1H7XEV0</accession>
<organism evidence="9 10">
    <name type="scientific">Syntrophus gentianae</name>
    <dbReference type="NCBI Taxonomy" id="43775"/>
    <lineage>
        <taxon>Bacteria</taxon>
        <taxon>Pseudomonadati</taxon>
        <taxon>Thermodesulfobacteriota</taxon>
        <taxon>Syntrophia</taxon>
        <taxon>Syntrophales</taxon>
        <taxon>Syntrophaceae</taxon>
        <taxon>Syntrophus</taxon>
    </lineage>
</organism>
<evidence type="ECO:0000256" key="7">
    <source>
        <dbReference type="ARBA" id="ARBA00023285"/>
    </source>
</evidence>